<protein>
    <submittedName>
        <fullName evidence="2">Uncharacterized protein</fullName>
    </submittedName>
</protein>
<evidence type="ECO:0000313" key="3">
    <source>
        <dbReference type="Proteomes" id="UP000887013"/>
    </source>
</evidence>
<gene>
    <name evidence="2" type="ORF">NPIL_427981</name>
</gene>
<keyword evidence="3" id="KW-1185">Reference proteome</keyword>
<evidence type="ECO:0000256" key="1">
    <source>
        <dbReference type="SAM" id="MobiDB-lite"/>
    </source>
</evidence>
<feature type="region of interest" description="Disordered" evidence="1">
    <location>
        <begin position="66"/>
        <end position="90"/>
    </location>
</feature>
<dbReference type="EMBL" id="BMAW01107935">
    <property type="protein sequence ID" value="GFT31480.1"/>
    <property type="molecule type" value="Genomic_DNA"/>
</dbReference>
<evidence type="ECO:0000313" key="2">
    <source>
        <dbReference type="EMBL" id="GFT31480.1"/>
    </source>
</evidence>
<dbReference type="AlphaFoldDB" id="A0A8X6TPT1"/>
<feature type="compositionally biased region" description="Basic residues" evidence="1">
    <location>
        <begin position="66"/>
        <end position="75"/>
    </location>
</feature>
<accession>A0A8X6TPT1</accession>
<proteinExistence type="predicted"/>
<sequence length="90" mass="10790">MELRRWEEVLHQKLFEGRRKQRKLKVKNQSEICNFERNPDEKDRKHTEVLESKYEISEDLRKVRKAVKTKNHNGKKGIGSISDARAKEET</sequence>
<comment type="caution">
    <text evidence="2">The sequence shown here is derived from an EMBL/GenBank/DDBJ whole genome shotgun (WGS) entry which is preliminary data.</text>
</comment>
<reference evidence="2" key="1">
    <citation type="submission" date="2020-08" db="EMBL/GenBank/DDBJ databases">
        <title>Multicomponent nature underlies the extraordinary mechanical properties of spider dragline silk.</title>
        <authorList>
            <person name="Kono N."/>
            <person name="Nakamura H."/>
            <person name="Mori M."/>
            <person name="Yoshida Y."/>
            <person name="Ohtoshi R."/>
            <person name="Malay A.D."/>
            <person name="Moran D.A.P."/>
            <person name="Tomita M."/>
            <person name="Numata K."/>
            <person name="Arakawa K."/>
        </authorList>
    </citation>
    <scope>NUCLEOTIDE SEQUENCE</scope>
</reference>
<name>A0A8X6TPT1_NEPPI</name>
<organism evidence="2 3">
    <name type="scientific">Nephila pilipes</name>
    <name type="common">Giant wood spider</name>
    <name type="synonym">Nephila maculata</name>
    <dbReference type="NCBI Taxonomy" id="299642"/>
    <lineage>
        <taxon>Eukaryota</taxon>
        <taxon>Metazoa</taxon>
        <taxon>Ecdysozoa</taxon>
        <taxon>Arthropoda</taxon>
        <taxon>Chelicerata</taxon>
        <taxon>Arachnida</taxon>
        <taxon>Araneae</taxon>
        <taxon>Araneomorphae</taxon>
        <taxon>Entelegynae</taxon>
        <taxon>Araneoidea</taxon>
        <taxon>Nephilidae</taxon>
        <taxon>Nephila</taxon>
    </lineage>
</organism>
<dbReference type="Proteomes" id="UP000887013">
    <property type="component" value="Unassembled WGS sequence"/>
</dbReference>